<gene>
    <name evidence="2" type="ORF">A0H81_14938</name>
</gene>
<proteinExistence type="predicted"/>
<dbReference type="EMBL" id="LUGG01000057">
    <property type="protein sequence ID" value="OBZ65074.1"/>
    <property type="molecule type" value="Genomic_DNA"/>
</dbReference>
<comment type="caution">
    <text evidence="2">The sequence shown here is derived from an EMBL/GenBank/DDBJ whole genome shotgun (WGS) entry which is preliminary data.</text>
</comment>
<feature type="region of interest" description="Disordered" evidence="1">
    <location>
        <begin position="39"/>
        <end position="63"/>
    </location>
</feature>
<evidence type="ECO:0000256" key="1">
    <source>
        <dbReference type="SAM" id="MobiDB-lite"/>
    </source>
</evidence>
<organism evidence="2 3">
    <name type="scientific">Grifola frondosa</name>
    <name type="common">Maitake</name>
    <name type="synonym">Polyporus frondosus</name>
    <dbReference type="NCBI Taxonomy" id="5627"/>
    <lineage>
        <taxon>Eukaryota</taxon>
        <taxon>Fungi</taxon>
        <taxon>Dikarya</taxon>
        <taxon>Basidiomycota</taxon>
        <taxon>Agaricomycotina</taxon>
        <taxon>Agaricomycetes</taxon>
        <taxon>Polyporales</taxon>
        <taxon>Grifolaceae</taxon>
        <taxon>Grifola</taxon>
    </lineage>
</organism>
<sequence length="155" mass="16341">MLSPSLTLEFDLNIGSRGFRAPLAPDLPNVRRLGRDSETLSSDVMRHGAKRRPEGCDRGPGSSAGHAIRLIEVARTSHNTDVQFKNISTTLITILVGAVDVSASPGLHQLLGARNACKLPDGTIEVRDLHSQLVTERDGCDLSNAGGAGNPGPNA</sequence>
<evidence type="ECO:0000313" key="2">
    <source>
        <dbReference type="EMBL" id="OBZ65074.1"/>
    </source>
</evidence>
<dbReference type="Proteomes" id="UP000092993">
    <property type="component" value="Unassembled WGS sequence"/>
</dbReference>
<reference evidence="2 3" key="1">
    <citation type="submission" date="2016-03" db="EMBL/GenBank/DDBJ databases">
        <title>Whole genome sequencing of Grifola frondosa 9006-11.</title>
        <authorList>
            <person name="Min B."/>
            <person name="Park H."/>
            <person name="Kim J.-G."/>
            <person name="Cho H."/>
            <person name="Oh Y.-L."/>
            <person name="Kong W.-S."/>
            <person name="Choi I.-G."/>
        </authorList>
    </citation>
    <scope>NUCLEOTIDE SEQUENCE [LARGE SCALE GENOMIC DNA]</scope>
    <source>
        <strain evidence="2 3">9006-11</strain>
    </source>
</reference>
<protein>
    <submittedName>
        <fullName evidence="2">Uncharacterized protein</fullName>
    </submittedName>
</protein>
<accession>A0A1C7LQM5</accession>
<name>A0A1C7LQM5_GRIFR</name>
<keyword evidence="3" id="KW-1185">Reference proteome</keyword>
<dbReference type="AlphaFoldDB" id="A0A1C7LQM5"/>
<evidence type="ECO:0000313" key="3">
    <source>
        <dbReference type="Proteomes" id="UP000092993"/>
    </source>
</evidence>